<dbReference type="GO" id="GO:0005829">
    <property type="term" value="C:cytosol"/>
    <property type="evidence" value="ECO:0007669"/>
    <property type="project" value="TreeGrafter"/>
</dbReference>
<dbReference type="Gene3D" id="3.40.50.2300">
    <property type="match status" value="1"/>
</dbReference>
<dbReference type="InterPro" id="IPR011006">
    <property type="entry name" value="CheY-like_superfamily"/>
</dbReference>
<dbReference type="GO" id="GO:0000156">
    <property type="term" value="F:phosphorelay response regulator activity"/>
    <property type="evidence" value="ECO:0007669"/>
    <property type="project" value="TreeGrafter"/>
</dbReference>
<gene>
    <name evidence="12" type="ORF">C7B45_09170</name>
</gene>
<name>A0A2T2WHZ8_9FIRM</name>
<dbReference type="PROSITE" id="PS51755">
    <property type="entry name" value="OMPR_PHOB"/>
    <property type="match status" value="1"/>
</dbReference>
<dbReference type="Pfam" id="PF00072">
    <property type="entry name" value="Response_reg"/>
    <property type="match status" value="1"/>
</dbReference>
<dbReference type="Proteomes" id="UP000241848">
    <property type="component" value="Unassembled WGS sequence"/>
</dbReference>
<evidence type="ECO:0000256" key="4">
    <source>
        <dbReference type="ARBA" id="ARBA00023015"/>
    </source>
</evidence>
<evidence type="ECO:0000256" key="1">
    <source>
        <dbReference type="ARBA" id="ARBA00018672"/>
    </source>
</evidence>
<feature type="modified residue" description="4-aspartylphosphate" evidence="8">
    <location>
        <position position="53"/>
    </location>
</feature>
<dbReference type="PANTHER" id="PTHR48111">
    <property type="entry name" value="REGULATOR OF RPOS"/>
    <property type="match status" value="1"/>
</dbReference>
<evidence type="ECO:0000256" key="2">
    <source>
        <dbReference type="ARBA" id="ARBA00022553"/>
    </source>
</evidence>
<sequence>MQRTILVVDDEPSILTLIRHRLEHDGLRVLTAGDGLSALQRISADTPDLLVLDLMLPGMPGLEVLRTMRQFSAIPVILLSARNDEVDRVVGLEMGADDYVTKPFSVRELAARVKAVFRRQELRNETGRLVVHEVSVNLAERSVSVQGQVVALTTTEFEILTLLMRNPGRVFSREELFRQVWNYEVAADTRTINVHIKNLRGKLQAEASLIETVRGVGYRIRP</sequence>
<dbReference type="PANTHER" id="PTHR48111:SF4">
    <property type="entry name" value="DNA-BINDING DUAL TRANSCRIPTIONAL REGULATOR OMPR"/>
    <property type="match status" value="1"/>
</dbReference>
<evidence type="ECO:0000256" key="9">
    <source>
        <dbReference type="PROSITE-ProRule" id="PRU01091"/>
    </source>
</evidence>
<dbReference type="SMART" id="SM00862">
    <property type="entry name" value="Trans_reg_C"/>
    <property type="match status" value="1"/>
</dbReference>
<dbReference type="SMART" id="SM00448">
    <property type="entry name" value="REC"/>
    <property type="match status" value="1"/>
</dbReference>
<dbReference type="FunFam" id="1.10.10.10:FF:000018">
    <property type="entry name" value="DNA-binding response regulator ResD"/>
    <property type="match status" value="1"/>
</dbReference>
<evidence type="ECO:0000256" key="8">
    <source>
        <dbReference type="PROSITE-ProRule" id="PRU00169"/>
    </source>
</evidence>
<evidence type="ECO:0000313" key="13">
    <source>
        <dbReference type="Proteomes" id="UP000241848"/>
    </source>
</evidence>
<dbReference type="EMBL" id="PXYV01000026">
    <property type="protein sequence ID" value="PSR21850.1"/>
    <property type="molecule type" value="Genomic_DNA"/>
</dbReference>
<dbReference type="InterPro" id="IPR039420">
    <property type="entry name" value="WalR-like"/>
</dbReference>
<dbReference type="FunFam" id="3.40.50.2300:FF:000001">
    <property type="entry name" value="DNA-binding response regulator PhoB"/>
    <property type="match status" value="1"/>
</dbReference>
<evidence type="ECO:0000256" key="6">
    <source>
        <dbReference type="ARBA" id="ARBA00023163"/>
    </source>
</evidence>
<dbReference type="InterPro" id="IPR036388">
    <property type="entry name" value="WH-like_DNA-bd_sf"/>
</dbReference>
<dbReference type="SUPFAM" id="SSF52172">
    <property type="entry name" value="CheY-like"/>
    <property type="match status" value="1"/>
</dbReference>
<evidence type="ECO:0000259" key="11">
    <source>
        <dbReference type="PROSITE" id="PS51755"/>
    </source>
</evidence>
<reference evidence="12 13" key="1">
    <citation type="journal article" date="2014" name="BMC Genomics">
        <title>Comparison of environmental and isolate Sulfobacillus genomes reveals diverse carbon, sulfur, nitrogen, and hydrogen metabolisms.</title>
        <authorList>
            <person name="Justice N.B."/>
            <person name="Norman A."/>
            <person name="Brown C.T."/>
            <person name="Singh A."/>
            <person name="Thomas B.C."/>
            <person name="Banfield J.F."/>
        </authorList>
    </citation>
    <scope>NUCLEOTIDE SEQUENCE [LARGE SCALE GENOMIC DNA]</scope>
    <source>
        <strain evidence="12">AMDSBA3</strain>
    </source>
</reference>
<keyword evidence="2 8" id="KW-0597">Phosphoprotein</keyword>
<feature type="domain" description="OmpR/PhoB-type" evidence="11">
    <location>
        <begin position="126"/>
        <end position="222"/>
    </location>
</feature>
<dbReference type="Gene3D" id="1.10.10.10">
    <property type="entry name" value="Winged helix-like DNA-binding domain superfamily/Winged helix DNA-binding domain"/>
    <property type="match status" value="1"/>
</dbReference>
<dbReference type="InterPro" id="IPR001867">
    <property type="entry name" value="OmpR/PhoB-type_DNA-bd"/>
</dbReference>
<evidence type="ECO:0000256" key="3">
    <source>
        <dbReference type="ARBA" id="ARBA00023012"/>
    </source>
</evidence>
<dbReference type="GO" id="GO:0000976">
    <property type="term" value="F:transcription cis-regulatory region binding"/>
    <property type="evidence" value="ECO:0007669"/>
    <property type="project" value="TreeGrafter"/>
</dbReference>
<dbReference type="CDD" id="cd00383">
    <property type="entry name" value="trans_reg_C"/>
    <property type="match status" value="1"/>
</dbReference>
<dbReference type="Pfam" id="PF00486">
    <property type="entry name" value="Trans_reg_C"/>
    <property type="match status" value="1"/>
</dbReference>
<feature type="DNA-binding region" description="OmpR/PhoB-type" evidence="9">
    <location>
        <begin position="126"/>
        <end position="222"/>
    </location>
</feature>
<dbReference type="Gene3D" id="6.10.250.690">
    <property type="match status" value="1"/>
</dbReference>
<evidence type="ECO:0000259" key="10">
    <source>
        <dbReference type="PROSITE" id="PS50110"/>
    </source>
</evidence>
<dbReference type="GO" id="GO:0006355">
    <property type="term" value="P:regulation of DNA-templated transcription"/>
    <property type="evidence" value="ECO:0007669"/>
    <property type="project" value="InterPro"/>
</dbReference>
<comment type="function">
    <text evidence="7">May play the central regulatory role in sporulation. It may be an element of the effector pathway responsible for the activation of sporulation genes in response to nutritional stress. Spo0A may act in concert with spo0H (a sigma factor) to control the expression of some genes that are critical to the sporulation process.</text>
</comment>
<proteinExistence type="predicted"/>
<evidence type="ECO:0000313" key="12">
    <source>
        <dbReference type="EMBL" id="PSR21850.1"/>
    </source>
</evidence>
<feature type="domain" description="Response regulatory" evidence="10">
    <location>
        <begin position="4"/>
        <end position="117"/>
    </location>
</feature>
<protein>
    <recommendedName>
        <fullName evidence="1">Stage 0 sporulation protein A homolog</fullName>
    </recommendedName>
</protein>
<keyword evidence="3" id="KW-0902">Two-component regulatory system</keyword>
<evidence type="ECO:0000256" key="5">
    <source>
        <dbReference type="ARBA" id="ARBA00023125"/>
    </source>
</evidence>
<dbReference type="AlphaFoldDB" id="A0A2T2WHZ8"/>
<keyword evidence="5 9" id="KW-0238">DNA-binding</keyword>
<organism evidence="12 13">
    <name type="scientific">Sulfobacillus acidophilus</name>
    <dbReference type="NCBI Taxonomy" id="53633"/>
    <lineage>
        <taxon>Bacteria</taxon>
        <taxon>Bacillati</taxon>
        <taxon>Bacillota</taxon>
        <taxon>Clostridia</taxon>
        <taxon>Eubacteriales</taxon>
        <taxon>Clostridiales Family XVII. Incertae Sedis</taxon>
        <taxon>Sulfobacillus</taxon>
    </lineage>
</organism>
<comment type="caution">
    <text evidence="12">The sequence shown here is derived from an EMBL/GenBank/DDBJ whole genome shotgun (WGS) entry which is preliminary data.</text>
</comment>
<dbReference type="PROSITE" id="PS50110">
    <property type="entry name" value="RESPONSE_REGULATORY"/>
    <property type="match status" value="1"/>
</dbReference>
<evidence type="ECO:0000256" key="7">
    <source>
        <dbReference type="ARBA" id="ARBA00024867"/>
    </source>
</evidence>
<keyword evidence="6" id="KW-0804">Transcription</keyword>
<dbReference type="GO" id="GO:0032993">
    <property type="term" value="C:protein-DNA complex"/>
    <property type="evidence" value="ECO:0007669"/>
    <property type="project" value="TreeGrafter"/>
</dbReference>
<accession>A0A2T2WHZ8</accession>
<keyword evidence="4" id="KW-0805">Transcription regulation</keyword>
<dbReference type="InterPro" id="IPR001789">
    <property type="entry name" value="Sig_transdc_resp-reg_receiver"/>
</dbReference>